<evidence type="ECO:0000313" key="4">
    <source>
        <dbReference type="Proteomes" id="UP000666915"/>
    </source>
</evidence>
<gene>
    <name evidence="3" type="ORF">J4557_09755</name>
</gene>
<protein>
    <submittedName>
        <fullName evidence="3">Rubrerythrin family protein</fullName>
    </submittedName>
</protein>
<name>A0ABS3QUZ7_9ACTN</name>
<sequence length="317" mass="34794">MTVAKSALCRAGAGIACTTALAIGALSPAGTASAAEAHPVTMRNTLTAMQGEAMANASYHFYAAQAGRQHLREAQALFAKTAETELHDHFTQEARLIHFVHDDADNLRQSIKGEIEEATHLYPRFAAEARQDKDDNAARLFMEIAQDEKRHAKAFQMALHAITHHHGRIPTGYPAHPVTVVAGKPKVHSARTLRNLDTAMRGEAFAHARYTLYAEHAQKHRPRLAVLFRRTAAVELTEHFAEQANLAGAVHDTADNLRRSIAGETYEATTMYPGFARAARAEGDLKAARLFTEIAGDEAAHARAFRRALHHLDHSRL</sequence>
<dbReference type="EMBL" id="JAGEOK010000005">
    <property type="protein sequence ID" value="MBO2437803.1"/>
    <property type="molecule type" value="Genomic_DNA"/>
</dbReference>
<reference evidence="3 4" key="1">
    <citation type="submission" date="2021-03" db="EMBL/GenBank/DDBJ databases">
        <authorList>
            <person name="Kanchanasin P."/>
            <person name="Saeng-In P."/>
            <person name="Phongsopitanun W."/>
            <person name="Yuki M."/>
            <person name="Kudo T."/>
            <person name="Ohkuma M."/>
            <person name="Tanasupawat S."/>
        </authorList>
    </citation>
    <scope>NUCLEOTIDE SEQUENCE [LARGE SCALE GENOMIC DNA]</scope>
    <source>
        <strain evidence="3 4">L46</strain>
    </source>
</reference>
<dbReference type="Proteomes" id="UP000666915">
    <property type="component" value="Unassembled WGS sequence"/>
</dbReference>
<dbReference type="RefSeq" id="WP_208266118.1">
    <property type="nucleotide sequence ID" value="NZ_BAAAGM010000026.1"/>
</dbReference>
<evidence type="ECO:0000259" key="2">
    <source>
        <dbReference type="PROSITE" id="PS50905"/>
    </source>
</evidence>
<dbReference type="SUPFAM" id="SSF47240">
    <property type="entry name" value="Ferritin-like"/>
    <property type="match status" value="2"/>
</dbReference>
<evidence type="ECO:0000256" key="1">
    <source>
        <dbReference type="SAM" id="SignalP"/>
    </source>
</evidence>
<keyword evidence="4" id="KW-1185">Reference proteome</keyword>
<dbReference type="Pfam" id="PF02915">
    <property type="entry name" value="Rubrerythrin"/>
    <property type="match status" value="3"/>
</dbReference>
<feature type="signal peptide" evidence="1">
    <location>
        <begin position="1"/>
        <end position="34"/>
    </location>
</feature>
<organism evidence="3 4">
    <name type="scientific">Actinomadura nitritigenes</name>
    <dbReference type="NCBI Taxonomy" id="134602"/>
    <lineage>
        <taxon>Bacteria</taxon>
        <taxon>Bacillati</taxon>
        <taxon>Actinomycetota</taxon>
        <taxon>Actinomycetes</taxon>
        <taxon>Streptosporangiales</taxon>
        <taxon>Thermomonosporaceae</taxon>
        <taxon>Actinomadura</taxon>
    </lineage>
</organism>
<proteinExistence type="predicted"/>
<feature type="domain" description="Ferritin-like diiron" evidence="2">
    <location>
        <begin position="186"/>
        <end position="316"/>
    </location>
</feature>
<dbReference type="InterPro" id="IPR003251">
    <property type="entry name" value="Rr_diiron-bd_dom"/>
</dbReference>
<dbReference type="InterPro" id="IPR052753">
    <property type="entry name" value="Rbr2/Nigerythrin"/>
</dbReference>
<dbReference type="PROSITE" id="PS50905">
    <property type="entry name" value="FERRITIN_LIKE"/>
    <property type="match status" value="2"/>
</dbReference>
<feature type="chain" id="PRO_5047368446" evidence="1">
    <location>
        <begin position="35"/>
        <end position="317"/>
    </location>
</feature>
<dbReference type="InterPro" id="IPR009078">
    <property type="entry name" value="Ferritin-like_SF"/>
</dbReference>
<dbReference type="InterPro" id="IPR012347">
    <property type="entry name" value="Ferritin-like"/>
</dbReference>
<dbReference type="Gene3D" id="1.20.1260.10">
    <property type="match status" value="2"/>
</dbReference>
<dbReference type="InterPro" id="IPR009040">
    <property type="entry name" value="Ferritin-like_diiron"/>
</dbReference>
<evidence type="ECO:0000313" key="3">
    <source>
        <dbReference type="EMBL" id="MBO2437803.1"/>
    </source>
</evidence>
<keyword evidence="1" id="KW-0732">Signal</keyword>
<dbReference type="PANTHER" id="PTHR33746">
    <property type="entry name" value="RUBRERYTHRIN"/>
    <property type="match status" value="1"/>
</dbReference>
<accession>A0ABS3QUZ7</accession>
<feature type="domain" description="Ferritin-like diiron" evidence="2">
    <location>
        <begin position="35"/>
        <end position="166"/>
    </location>
</feature>
<dbReference type="PANTHER" id="PTHR33746:SF4">
    <property type="entry name" value="RUBRERYTHRIN"/>
    <property type="match status" value="1"/>
</dbReference>
<comment type="caution">
    <text evidence="3">The sequence shown here is derived from an EMBL/GenBank/DDBJ whole genome shotgun (WGS) entry which is preliminary data.</text>
</comment>